<protein>
    <recommendedName>
        <fullName evidence="4">FMN-binding domain-containing protein</fullName>
    </recommendedName>
</protein>
<sequence length="148" mass="16876">MNKSFFSLLTALLALLFLGCSPEKTPEEPQTYEDGQYRGVFIDGSDIQVNIQFTLENDHVTEASFRHLRRDEDYNIDAEEEPWASVIQQYHEALNHLVGKDITEHLEDLYTPEAIVTTEVDGYTSATIRSNKLISAIRDGLNRGVYSY</sequence>
<organism evidence="2 3">
    <name type="scientific">Chitinivibrio alkaliphilus ACht1</name>
    <dbReference type="NCBI Taxonomy" id="1313304"/>
    <lineage>
        <taxon>Bacteria</taxon>
        <taxon>Pseudomonadati</taxon>
        <taxon>Fibrobacterota</taxon>
        <taxon>Chitinivibrionia</taxon>
        <taxon>Chitinivibrionales</taxon>
        <taxon>Chitinivibrionaceae</taxon>
        <taxon>Chitinivibrio</taxon>
    </lineage>
</organism>
<dbReference type="RefSeq" id="WP_022637796.1">
    <property type="nucleotide sequence ID" value="NZ_ASJR01000038.1"/>
</dbReference>
<evidence type="ECO:0000313" key="3">
    <source>
        <dbReference type="Proteomes" id="UP000017148"/>
    </source>
</evidence>
<gene>
    <name evidence="2" type="ORF">CALK_2459</name>
</gene>
<dbReference type="Gene3D" id="3.90.1010.20">
    <property type="match status" value="1"/>
</dbReference>
<feature type="chain" id="PRO_5004681689" description="FMN-binding domain-containing protein" evidence="1">
    <location>
        <begin position="27"/>
        <end position="148"/>
    </location>
</feature>
<reference evidence="2 3" key="1">
    <citation type="journal article" date="2013" name="Environ. Microbiol.">
        <title>Genome analysis of Chitinivibrio alkaliphilus gen. nov., sp. nov., a novel extremely haloalkaliphilic anaerobic chitinolytic bacterium from the candidate phylum Termite Group 3.</title>
        <authorList>
            <person name="Sorokin D.Y."/>
            <person name="Gumerov V.M."/>
            <person name="Rakitin A.L."/>
            <person name="Beletsky A.V."/>
            <person name="Damste J.S."/>
            <person name="Muyzer G."/>
            <person name="Mardanov A.V."/>
            <person name="Ravin N.V."/>
        </authorList>
    </citation>
    <scope>NUCLEOTIDE SEQUENCE [LARGE SCALE GENOMIC DNA]</scope>
    <source>
        <strain evidence="2 3">ACht1</strain>
    </source>
</reference>
<dbReference type="STRING" id="1313304.CALK_2459"/>
<dbReference type="Proteomes" id="UP000017148">
    <property type="component" value="Unassembled WGS sequence"/>
</dbReference>
<evidence type="ECO:0008006" key="4">
    <source>
        <dbReference type="Google" id="ProtNLM"/>
    </source>
</evidence>
<keyword evidence="1" id="KW-0732">Signal</keyword>
<comment type="caution">
    <text evidence="2">The sequence shown here is derived from an EMBL/GenBank/DDBJ whole genome shotgun (WGS) entry which is preliminary data.</text>
</comment>
<proteinExistence type="predicted"/>
<evidence type="ECO:0000313" key="2">
    <source>
        <dbReference type="EMBL" id="ERP30716.1"/>
    </source>
</evidence>
<dbReference type="OrthoDB" id="8173637at2"/>
<dbReference type="PROSITE" id="PS51257">
    <property type="entry name" value="PROKAR_LIPOPROTEIN"/>
    <property type="match status" value="1"/>
</dbReference>
<feature type="signal peptide" evidence="1">
    <location>
        <begin position="1"/>
        <end position="26"/>
    </location>
</feature>
<keyword evidence="3" id="KW-1185">Reference proteome</keyword>
<dbReference type="EMBL" id="ASJR01000038">
    <property type="protein sequence ID" value="ERP30716.1"/>
    <property type="molecule type" value="Genomic_DNA"/>
</dbReference>
<accession>U7D574</accession>
<dbReference type="AlphaFoldDB" id="U7D574"/>
<dbReference type="eggNOG" id="ENOG5031WHG">
    <property type="taxonomic scope" value="Bacteria"/>
</dbReference>
<dbReference type="PATRIC" id="fig|1313304.3.peg.2336"/>
<evidence type="ECO:0000256" key="1">
    <source>
        <dbReference type="SAM" id="SignalP"/>
    </source>
</evidence>
<name>U7D574_9BACT</name>